<sequence>MNSRAGPPLEGPEKVVGRSTAGCRASAECAERTRTREELRGRGRQKDPGSDCESDGRPWQPRWRMTWDAETSRMGSKRPIWCSRGRGRGTAAALRSEGSRAGAVVGREALVDPAHTLRPGEQHAHSSERSHAWPVADGGWRMADGGWRAEGGRLRAGCTVVGCSGGSKGAMQRPGLDQPADEISDGEEGEDDLAAGQVCAGLWHRATGLEKQRAWPGRDQGVTRDIGGDNTMNGPPALGRTRTSMSTRTSTSKTCDLNVISASEPAPARCGAPGAVHHRAQAHAMPCHAMPCYAPCHAMPQARPPGCFSAEPDLSAICHLPSAICTSAPATACGSGSDFAEEPARGAGSHDWVGAVLRAACCVLQPEPEPEPEPTNGKRKQPGCTTVAFDEQASKPSMSAPGSPGFAQTHSSGPGTFDTSRRIGAAPCRLAVALTCARPSWGHALGHTSRCIHVCIIGEACRLARLSNYPSVLAVHPHGLNQQTEPTPRPQKDAALNMTPCDEDYSVHRTASAHGTCSTRRRAHRFHAAVVVLIKASRNTRWHTLSLPRSLLHDASIACTLLQPAQRVCRLASGPQESTTTTMHAESRPALTALAAQRRLLPNNVLLMTCTVPFPFPFPSSPPADHDVGPLPKSPSSLRDWLLAPATSQHTLRPDRADQVENLRFCHGFFVALALPFLTSHLTPHTFPFPSLPFPPASSDAAPMAQPCAQAEQVNACPTLRRNLAPSIGCAPRYFVTCTYHKSLHAVPAQRWNRRSNSTAYDSARHGIHARARLSFP</sequence>
<feature type="region of interest" description="Disordered" evidence="1">
    <location>
        <begin position="167"/>
        <end position="188"/>
    </location>
</feature>
<dbReference type="Proteomes" id="UP000016932">
    <property type="component" value="Unassembled WGS sequence"/>
</dbReference>
<evidence type="ECO:0000256" key="1">
    <source>
        <dbReference type="SAM" id="MobiDB-lite"/>
    </source>
</evidence>
<feature type="region of interest" description="Disordered" evidence="1">
    <location>
        <begin position="394"/>
        <end position="418"/>
    </location>
</feature>
<dbReference type="HOGENOM" id="CLU_360200_0_0_1"/>
<dbReference type="VEuPathDB" id="FungiDB:MYCFIDRAFT_170472"/>
<gene>
    <name evidence="2" type="ORF">MYCFIDRAFT_170472</name>
</gene>
<feature type="region of interest" description="Disordered" evidence="1">
    <location>
        <begin position="1"/>
        <end position="63"/>
    </location>
</feature>
<keyword evidence="3" id="KW-1185">Reference proteome</keyword>
<dbReference type="KEGG" id="pfj:MYCFIDRAFT_170472"/>
<feature type="compositionally biased region" description="Polar residues" evidence="1">
    <location>
        <begin position="406"/>
        <end position="418"/>
    </location>
</feature>
<feature type="region of interest" description="Disordered" evidence="1">
    <location>
        <begin position="218"/>
        <end position="252"/>
    </location>
</feature>
<feature type="compositionally biased region" description="Basic and acidic residues" evidence="1">
    <location>
        <begin position="29"/>
        <end position="49"/>
    </location>
</feature>
<proteinExistence type="predicted"/>
<feature type="compositionally biased region" description="Low complexity" evidence="1">
    <location>
        <begin position="240"/>
        <end position="252"/>
    </location>
</feature>
<organism evidence="2 3">
    <name type="scientific">Pseudocercospora fijiensis (strain CIRAD86)</name>
    <name type="common">Black leaf streak disease fungus</name>
    <name type="synonym">Mycosphaerella fijiensis</name>
    <dbReference type="NCBI Taxonomy" id="383855"/>
    <lineage>
        <taxon>Eukaryota</taxon>
        <taxon>Fungi</taxon>
        <taxon>Dikarya</taxon>
        <taxon>Ascomycota</taxon>
        <taxon>Pezizomycotina</taxon>
        <taxon>Dothideomycetes</taxon>
        <taxon>Dothideomycetidae</taxon>
        <taxon>Mycosphaerellales</taxon>
        <taxon>Mycosphaerellaceae</taxon>
        <taxon>Pseudocercospora</taxon>
    </lineage>
</organism>
<feature type="compositionally biased region" description="Acidic residues" evidence="1">
    <location>
        <begin position="179"/>
        <end position="188"/>
    </location>
</feature>
<accession>N1QC61</accession>
<dbReference type="EMBL" id="KB446555">
    <property type="protein sequence ID" value="EME88903.1"/>
    <property type="molecule type" value="Genomic_DNA"/>
</dbReference>
<name>N1QC61_PSEFD</name>
<protein>
    <submittedName>
        <fullName evidence="2">Uncharacterized protein</fullName>
    </submittedName>
</protein>
<dbReference type="RefSeq" id="XP_007921756.1">
    <property type="nucleotide sequence ID" value="XM_007923565.1"/>
</dbReference>
<evidence type="ECO:0000313" key="2">
    <source>
        <dbReference type="EMBL" id="EME88903.1"/>
    </source>
</evidence>
<reference evidence="2 3" key="1">
    <citation type="journal article" date="2012" name="PLoS Pathog.">
        <title>Diverse lifestyles and strategies of plant pathogenesis encoded in the genomes of eighteen Dothideomycetes fungi.</title>
        <authorList>
            <person name="Ohm R.A."/>
            <person name="Feau N."/>
            <person name="Henrissat B."/>
            <person name="Schoch C.L."/>
            <person name="Horwitz B.A."/>
            <person name="Barry K.W."/>
            <person name="Condon B.J."/>
            <person name="Copeland A.C."/>
            <person name="Dhillon B."/>
            <person name="Glaser F."/>
            <person name="Hesse C.N."/>
            <person name="Kosti I."/>
            <person name="LaButti K."/>
            <person name="Lindquist E.A."/>
            <person name="Lucas S."/>
            <person name="Salamov A.A."/>
            <person name="Bradshaw R.E."/>
            <person name="Ciuffetti L."/>
            <person name="Hamelin R.C."/>
            <person name="Kema G.H.J."/>
            <person name="Lawrence C."/>
            <person name="Scott J.A."/>
            <person name="Spatafora J.W."/>
            <person name="Turgeon B.G."/>
            <person name="de Wit P.J.G.M."/>
            <person name="Zhong S."/>
            <person name="Goodwin S.B."/>
            <person name="Grigoriev I.V."/>
        </authorList>
    </citation>
    <scope>NUCLEOTIDE SEQUENCE [LARGE SCALE GENOMIC DNA]</scope>
    <source>
        <strain evidence="2 3">CIRAD86</strain>
    </source>
</reference>
<dbReference type="GeneID" id="19332502"/>
<dbReference type="AlphaFoldDB" id="N1QC61"/>
<evidence type="ECO:0000313" key="3">
    <source>
        <dbReference type="Proteomes" id="UP000016932"/>
    </source>
</evidence>